<dbReference type="GO" id="GO:0005634">
    <property type="term" value="C:nucleus"/>
    <property type="evidence" value="ECO:0007669"/>
    <property type="project" value="TreeGrafter"/>
</dbReference>
<feature type="region of interest" description="Disordered" evidence="3">
    <location>
        <begin position="59"/>
        <end position="200"/>
    </location>
</feature>
<dbReference type="OrthoDB" id="49520at2759"/>
<comment type="caution">
    <text evidence="5">The sequence shown here is derived from an EMBL/GenBank/DDBJ whole genome shotgun (WGS) entry which is preliminary data.</text>
</comment>
<organism evidence="5 6">
    <name type="scientific">Candida parapsilosis</name>
    <name type="common">Yeast</name>
    <dbReference type="NCBI Taxonomy" id="5480"/>
    <lineage>
        <taxon>Eukaryota</taxon>
        <taxon>Fungi</taxon>
        <taxon>Dikarya</taxon>
        <taxon>Ascomycota</taxon>
        <taxon>Saccharomycotina</taxon>
        <taxon>Pichiomycetes</taxon>
        <taxon>Debaryomycetaceae</taxon>
        <taxon>Candida/Lodderomyces clade</taxon>
        <taxon>Candida</taxon>
    </lineage>
</organism>
<feature type="coiled-coil region" evidence="2">
    <location>
        <begin position="219"/>
        <end position="267"/>
    </location>
</feature>
<accession>A0A8X7T9Q1</accession>
<proteinExistence type="inferred from homology"/>
<feature type="compositionally biased region" description="Basic and acidic residues" evidence="3">
    <location>
        <begin position="397"/>
        <end position="472"/>
    </location>
</feature>
<feature type="region of interest" description="Disordered" evidence="3">
    <location>
        <begin position="608"/>
        <end position="630"/>
    </location>
</feature>
<evidence type="ECO:0000256" key="1">
    <source>
        <dbReference type="ARBA" id="ARBA00006832"/>
    </source>
</evidence>
<feature type="compositionally biased region" description="Basic and acidic residues" evidence="3">
    <location>
        <begin position="381"/>
        <end position="390"/>
    </location>
</feature>
<comment type="similarity">
    <text evidence="1">Belongs to the VPS72/YL1 family.</text>
</comment>
<dbReference type="PANTHER" id="PTHR13275">
    <property type="entry name" value="YL-1 PROTEIN TRANSCRIPTION FACTOR-LIKE 1"/>
    <property type="match status" value="1"/>
</dbReference>
<name>A0A8X7T9Q1_CANPA</name>
<feature type="compositionally biased region" description="Low complexity" evidence="3">
    <location>
        <begin position="184"/>
        <end position="194"/>
    </location>
</feature>
<dbReference type="EMBL" id="JABWAB010000009">
    <property type="protein sequence ID" value="KAF6045402.1"/>
    <property type="molecule type" value="Genomic_DNA"/>
</dbReference>
<dbReference type="PANTHER" id="PTHR13275:SF4">
    <property type="entry name" value="VACUOLAR PROTEIN SORTING-ASSOCIATED PROTEIN 72 HOMOLOG"/>
    <property type="match status" value="1"/>
</dbReference>
<evidence type="ECO:0000313" key="5">
    <source>
        <dbReference type="EMBL" id="KAF6045402.1"/>
    </source>
</evidence>
<feature type="compositionally biased region" description="Basic and acidic residues" evidence="3">
    <location>
        <begin position="135"/>
        <end position="144"/>
    </location>
</feature>
<keyword evidence="2" id="KW-0175">Coiled coil</keyword>
<feature type="domain" description="Vps72/YL1 C-terminal" evidence="4">
    <location>
        <begin position="769"/>
        <end position="798"/>
    </location>
</feature>
<evidence type="ECO:0000256" key="3">
    <source>
        <dbReference type="SAM" id="MobiDB-lite"/>
    </source>
</evidence>
<feature type="compositionally biased region" description="Acidic residues" evidence="3">
    <location>
        <begin position="102"/>
        <end position="122"/>
    </location>
</feature>
<dbReference type="Pfam" id="PF05764">
    <property type="entry name" value="YL1"/>
    <property type="match status" value="1"/>
</dbReference>
<dbReference type="AlphaFoldDB" id="A0A8X7T9Q1"/>
<reference evidence="5" key="1">
    <citation type="submission" date="2020-03" db="EMBL/GenBank/DDBJ databases">
        <title>FDA dAtabase for Regulatory Grade micrObial Sequences (FDA-ARGOS): Supporting development and validation of Infectious Disease Dx tests.</title>
        <authorList>
            <person name="Campos J."/>
            <person name="Goldberg B."/>
            <person name="Tallon L."/>
            <person name="Sadzewicz L."/>
            <person name="Vavikolanu K."/>
            <person name="Mehta A."/>
            <person name="Aluvathingal J."/>
            <person name="Nadendla S."/>
            <person name="Nandy P."/>
            <person name="Geyer C."/>
            <person name="Yan Y."/>
            <person name="Sichtig H."/>
        </authorList>
    </citation>
    <scope>NUCLEOTIDE SEQUENCE [LARGE SCALE GENOMIC DNA]</scope>
    <source>
        <strain evidence="5">FDAARGOS_652</strain>
    </source>
</reference>
<dbReference type="SMART" id="SM00993">
    <property type="entry name" value="YL1_C"/>
    <property type="match status" value="1"/>
</dbReference>
<dbReference type="Proteomes" id="UP000590412">
    <property type="component" value="Unassembled WGS sequence"/>
</dbReference>
<dbReference type="InterPro" id="IPR013272">
    <property type="entry name" value="Vps72/YL1_C"/>
</dbReference>
<gene>
    <name evidence="5" type="ORF">FOB60_004974</name>
</gene>
<dbReference type="Pfam" id="PF08265">
    <property type="entry name" value="YL1_C"/>
    <property type="match status" value="1"/>
</dbReference>
<sequence length="840" mass="95333">MSDSEDEEVFESLMATRARRANAGSRLKQLIELEGEANEVENTTSQFATEDDENVNLLFQDDEDDQEFIEEDSDGASLGDEDEGDADEGSTTREITRHSGDEQDEEEESEAVQEINSDEVLSDSDLSASDSNESEGEKELQRQERIRKRRKKTVIPQIKKIPEKPSVKRAKKSPLITSDSLLMSSRRASSRSSAVESKQALIDRLKQSEERKAKYVPVERKHVRELTQAERMAQAAETEKENIESLNKFKEQEIVKKERQRQSLLSKRIKLQNVLRWVSKGEYITPNEEVAEARRQFELYMKKRKRLGKKKKGGGGEEAIVIRAPFSIDYDSPYQRAIMEEKKRTQQEEVDRLEGMNCSLMEKIVEHDNEGDSVTISKTDIADFKEDMNKSELINGEDQKKVKVEMEDEKAKIDEEEESKSAEEARAEGDIKPEEETKIEKVKKEGDKARIKVTDEAQVDDRGESEPGHETPFDPGPVAKSEEREEVHHTSKDKQSDAEMQEDSGSMVDSNEKKMEVRDLDKDSEVNADRAGGDLSTKERQMQSQDELYPIKNAPEHTLNEEQSGFLDKNLTKRVKFADELSEGENGPSHTKQDLVEAIPANEMTEISSTEGTPLPENNMHAPSNDHSSQEIFEGPVQKVTRNTVYFVDFNEDKRDLKLIPSNVKQILFGEQSLWPAARRSNEVKTIIRIGKQENPYTRKDNREDDLFTPITDLNEDDPMFDELKKLPRLGVEQDIVEIAESDQEDNSAEIVIQTEAPTGLYLPNGNKKVCMVSGTEVKYFDPSTGMPYSSVEVYRTLKLIEQGQAEWLGLDATDNGPVDLYLGLKGEHARHAKGVPEGF</sequence>
<feature type="compositionally biased region" description="Acidic residues" evidence="3">
    <location>
        <begin position="59"/>
        <end position="88"/>
    </location>
</feature>
<evidence type="ECO:0000313" key="6">
    <source>
        <dbReference type="Proteomes" id="UP000590412"/>
    </source>
</evidence>
<feature type="compositionally biased region" description="Basic and acidic residues" evidence="3">
    <location>
        <begin position="480"/>
        <end position="497"/>
    </location>
</feature>
<feature type="compositionally biased region" description="Basic and acidic residues" evidence="3">
    <location>
        <begin position="90"/>
        <end position="101"/>
    </location>
</feature>
<feature type="compositionally biased region" description="Polar residues" evidence="3">
    <location>
        <begin position="621"/>
        <end position="630"/>
    </location>
</feature>
<feature type="region of interest" description="Disordered" evidence="3">
    <location>
        <begin position="381"/>
        <end position="563"/>
    </location>
</feature>
<dbReference type="InterPro" id="IPR046757">
    <property type="entry name" value="YL1_N"/>
</dbReference>
<evidence type="ECO:0000259" key="4">
    <source>
        <dbReference type="SMART" id="SM00993"/>
    </source>
</evidence>
<protein>
    <submittedName>
        <fullName evidence="5">YL1 nuclear family protein</fullName>
    </submittedName>
</protein>
<feature type="compositionally biased region" description="Basic and acidic residues" evidence="3">
    <location>
        <begin position="510"/>
        <end position="541"/>
    </location>
</feature>
<evidence type="ECO:0000256" key="2">
    <source>
        <dbReference type="SAM" id="Coils"/>
    </source>
</evidence>